<dbReference type="Proteomes" id="UP000604825">
    <property type="component" value="Unassembled WGS sequence"/>
</dbReference>
<feature type="transmembrane region" description="Helical" evidence="1">
    <location>
        <begin position="143"/>
        <end position="166"/>
    </location>
</feature>
<dbReference type="PANTHER" id="PTHR33115">
    <property type="entry name" value="ARM REPEAT SUPERFAMILY PROTEIN"/>
    <property type="match status" value="1"/>
</dbReference>
<keyword evidence="1" id="KW-1133">Transmembrane helix</keyword>
<feature type="transmembrane region" description="Helical" evidence="1">
    <location>
        <begin position="187"/>
        <end position="203"/>
    </location>
</feature>
<reference evidence="2" key="1">
    <citation type="submission" date="2020-10" db="EMBL/GenBank/DDBJ databases">
        <authorList>
            <person name="Han B."/>
            <person name="Lu T."/>
            <person name="Zhao Q."/>
            <person name="Huang X."/>
            <person name="Zhao Y."/>
        </authorList>
    </citation>
    <scope>NUCLEOTIDE SEQUENCE</scope>
</reference>
<organism evidence="2 3">
    <name type="scientific">Miscanthus lutarioriparius</name>
    <dbReference type="NCBI Taxonomy" id="422564"/>
    <lineage>
        <taxon>Eukaryota</taxon>
        <taxon>Viridiplantae</taxon>
        <taxon>Streptophyta</taxon>
        <taxon>Embryophyta</taxon>
        <taxon>Tracheophyta</taxon>
        <taxon>Spermatophyta</taxon>
        <taxon>Magnoliopsida</taxon>
        <taxon>Liliopsida</taxon>
        <taxon>Poales</taxon>
        <taxon>Poaceae</taxon>
        <taxon>PACMAD clade</taxon>
        <taxon>Panicoideae</taxon>
        <taxon>Andropogonodae</taxon>
        <taxon>Andropogoneae</taxon>
        <taxon>Saccharinae</taxon>
        <taxon>Miscanthus</taxon>
    </lineage>
</organism>
<feature type="transmembrane region" description="Helical" evidence="1">
    <location>
        <begin position="423"/>
        <end position="447"/>
    </location>
</feature>
<dbReference type="OrthoDB" id="695069at2759"/>
<evidence type="ECO:0000256" key="1">
    <source>
        <dbReference type="SAM" id="Phobius"/>
    </source>
</evidence>
<accession>A0A811R3X1</accession>
<keyword evidence="1" id="KW-0472">Membrane</keyword>
<proteinExistence type="predicted"/>
<feature type="transmembrane region" description="Helical" evidence="1">
    <location>
        <begin position="50"/>
        <end position="71"/>
    </location>
</feature>
<keyword evidence="1" id="KW-0812">Transmembrane</keyword>
<evidence type="ECO:0000313" key="3">
    <source>
        <dbReference type="Proteomes" id="UP000604825"/>
    </source>
</evidence>
<comment type="caution">
    <text evidence="2">The sequence shown here is derived from an EMBL/GenBank/DDBJ whole genome shotgun (WGS) entry which is preliminary data.</text>
</comment>
<keyword evidence="3" id="KW-1185">Reference proteome</keyword>
<name>A0A811R3X1_9POAL</name>
<feature type="transmembrane region" description="Helical" evidence="1">
    <location>
        <begin position="237"/>
        <end position="255"/>
    </location>
</feature>
<dbReference type="AlphaFoldDB" id="A0A811R3X1"/>
<feature type="transmembrane region" description="Helical" evidence="1">
    <location>
        <begin position="276"/>
        <end position="294"/>
    </location>
</feature>
<protein>
    <submittedName>
        <fullName evidence="2">Uncharacterized protein</fullName>
    </submittedName>
</protein>
<gene>
    <name evidence="2" type="ORF">NCGR_LOCUS48056</name>
</gene>
<dbReference type="PANTHER" id="PTHR33115:SF43">
    <property type="entry name" value="BLE2 PROTEIN"/>
    <property type="match status" value="1"/>
</dbReference>
<sequence length="532" mass="58813">MATTPAGVRGGGEVSVPIPGASAGAAAGGELQQRERSLNRFVRAVAFWEWAGNAFGALAFLWATVVLLGGFCSDLEPLDFWSAMVIIFIEAFRIFSRNYKSDNQWLFGTTRALRWTNVSSIRMLRRPQEGNEVVLIMGLWIDLVIWLPVVGPMFDGILQVALLIVMSKMQLRGASQQTSRSQRCRRLLLLWAVLIAYIIVYALKLSRAMDDLEVPMLIMPFRARTDYEKYSTPEFELASASTELLTMVVAALLLISRPRIIAHLTSISLGRSLLSLAKLVSAISLVFGSMLLVWPKAFEVGDHQVVDPNSFIISLATMVLSLGSLQTPTTENCSLVIGRWIDVTLHMLFLWYLTVGMSMLLDNVWGVQLSLAASIVSVVAVLLIENLQIPAAVLQVMLSSSRIHNLQYDYPQPASNLVPAIEVFYVLAICQGCFYITASILGLFSFFPRRMLVRQSKLRGQRGAKAIDLYYESAYSACMETGLFAARKTVSLASFAEESLSSSSIETQLAGVLLLGNLLHESWGTDSIEEMR</sequence>
<dbReference type="EMBL" id="CAJGYO010000013">
    <property type="protein sequence ID" value="CAD6264751.1"/>
    <property type="molecule type" value="Genomic_DNA"/>
</dbReference>
<evidence type="ECO:0000313" key="2">
    <source>
        <dbReference type="EMBL" id="CAD6264751.1"/>
    </source>
</evidence>